<accession>A0AAW0HDV2</accession>
<dbReference type="InterPro" id="IPR016186">
    <property type="entry name" value="C-type_lectin-like/link_sf"/>
</dbReference>
<dbReference type="AlphaFoldDB" id="A0AAW0HDV2"/>
<evidence type="ECO:0000313" key="2">
    <source>
        <dbReference type="Proteomes" id="UP001488838"/>
    </source>
</evidence>
<name>A0AAW0HDV2_MYOGA</name>
<reference evidence="1 2" key="1">
    <citation type="journal article" date="2023" name="bioRxiv">
        <title>Conserved and derived expression patterns and positive selection on dental genes reveal complex evolutionary context of ever-growing rodent molars.</title>
        <authorList>
            <person name="Calamari Z.T."/>
            <person name="Song A."/>
            <person name="Cohen E."/>
            <person name="Akter M."/>
            <person name="Roy R.D."/>
            <person name="Hallikas O."/>
            <person name="Christensen M.M."/>
            <person name="Li P."/>
            <person name="Marangoni P."/>
            <person name="Jernvall J."/>
            <person name="Klein O.D."/>
        </authorList>
    </citation>
    <scope>NUCLEOTIDE SEQUENCE [LARGE SCALE GENOMIC DNA]</scope>
    <source>
        <strain evidence="1">V071</strain>
    </source>
</reference>
<protein>
    <submittedName>
        <fullName evidence="1">Uncharacterized protein</fullName>
    </submittedName>
</protein>
<comment type="caution">
    <text evidence="1">The sequence shown here is derived from an EMBL/GenBank/DDBJ whole genome shotgun (WGS) entry which is preliminary data.</text>
</comment>
<evidence type="ECO:0000313" key="1">
    <source>
        <dbReference type="EMBL" id="KAK7799771.1"/>
    </source>
</evidence>
<keyword evidence="2" id="KW-1185">Reference proteome</keyword>
<dbReference type="EMBL" id="JBBHLL010000591">
    <property type="protein sequence ID" value="KAK7799771.1"/>
    <property type="molecule type" value="Genomic_DNA"/>
</dbReference>
<feature type="non-terminal residue" evidence="1">
    <location>
        <position position="1"/>
    </location>
</feature>
<dbReference type="SUPFAM" id="SSF56436">
    <property type="entry name" value="C-type lectin-like"/>
    <property type="match status" value="1"/>
</dbReference>
<proteinExistence type="predicted"/>
<gene>
    <name evidence="1" type="ORF">U0070_002895</name>
</gene>
<organism evidence="1 2">
    <name type="scientific">Myodes glareolus</name>
    <name type="common">Bank vole</name>
    <name type="synonym">Clethrionomys glareolus</name>
    <dbReference type="NCBI Taxonomy" id="447135"/>
    <lineage>
        <taxon>Eukaryota</taxon>
        <taxon>Metazoa</taxon>
        <taxon>Chordata</taxon>
        <taxon>Craniata</taxon>
        <taxon>Vertebrata</taxon>
        <taxon>Euteleostomi</taxon>
        <taxon>Mammalia</taxon>
        <taxon>Eutheria</taxon>
        <taxon>Euarchontoglires</taxon>
        <taxon>Glires</taxon>
        <taxon>Rodentia</taxon>
        <taxon>Myomorpha</taxon>
        <taxon>Muroidea</taxon>
        <taxon>Cricetidae</taxon>
        <taxon>Arvicolinae</taxon>
        <taxon>Myodes</taxon>
    </lineage>
</organism>
<sequence>RKENIVIESPEAGYATYPRHWIGFGSKCFYFSELTNNWTSSQTFSMELGAHITHFDSLEELIQEILSPGSACTESHQSTPVCGQTTLNITTCFPSEEKENMPTSVTLESAVAGTTYLGSEFVASPATILYSVQVFNSFFRECVNVIMRDL</sequence>
<dbReference type="InterPro" id="IPR016187">
    <property type="entry name" value="CTDL_fold"/>
</dbReference>
<dbReference type="Gene3D" id="3.10.100.10">
    <property type="entry name" value="Mannose-Binding Protein A, subunit A"/>
    <property type="match status" value="1"/>
</dbReference>
<dbReference type="Proteomes" id="UP001488838">
    <property type="component" value="Unassembled WGS sequence"/>
</dbReference>